<evidence type="ECO:0000313" key="1">
    <source>
        <dbReference type="EMBL" id="TSC94958.1"/>
    </source>
</evidence>
<evidence type="ECO:0000313" key="2">
    <source>
        <dbReference type="Proteomes" id="UP000316495"/>
    </source>
</evidence>
<protein>
    <recommendedName>
        <fullName evidence="3">Restriction endonuclease</fullName>
    </recommendedName>
</protein>
<evidence type="ECO:0008006" key="3">
    <source>
        <dbReference type="Google" id="ProtNLM"/>
    </source>
</evidence>
<proteinExistence type="predicted"/>
<sequence>MKISEIILKKIAEIKKRKPPQKFDWAGSLYEDTQFLTIDERGQLGEEIAVDILKSFKSKVHYDSSITEETKGWDFVADGLKIETKLATITIGSGLFQHENIHPQRDFDGILFIDLAPNEIYLTAVCKKDINWKELHRRENGVYKCDFSIDHIKGNKIAKFKKYKTGLVNSAEDFFEIYKWLEGNCK</sequence>
<dbReference type="AlphaFoldDB" id="A0A554LQ07"/>
<accession>A0A554LQ07</accession>
<reference evidence="1 2" key="1">
    <citation type="submission" date="2017-07" db="EMBL/GenBank/DDBJ databases">
        <title>Mechanisms for carbon and nitrogen cycling indicate functional differentiation within the Candidate Phyla Radiation.</title>
        <authorList>
            <person name="Danczak R.E."/>
            <person name="Johnston M.D."/>
            <person name="Kenah C."/>
            <person name="Slattery M."/>
            <person name="Wrighton K.C."/>
            <person name="Wilkins M.J."/>
        </authorList>
    </citation>
    <scope>NUCLEOTIDE SEQUENCE [LARGE SCALE GENOMIC DNA]</scope>
    <source>
        <strain evidence="1">Athens1014_28</strain>
    </source>
</reference>
<dbReference type="EMBL" id="VMGN01000003">
    <property type="protein sequence ID" value="TSC94958.1"/>
    <property type="molecule type" value="Genomic_DNA"/>
</dbReference>
<dbReference type="Proteomes" id="UP000316495">
    <property type="component" value="Unassembled WGS sequence"/>
</dbReference>
<organism evidence="1 2">
    <name type="scientific">Candidatus Berkelbacteria bacterium Athens1014_28</name>
    <dbReference type="NCBI Taxonomy" id="2017145"/>
    <lineage>
        <taxon>Bacteria</taxon>
        <taxon>Candidatus Berkelbacteria</taxon>
    </lineage>
</organism>
<name>A0A554LQ07_9BACT</name>
<gene>
    <name evidence="1" type="ORF">Athens101428_83</name>
</gene>
<comment type="caution">
    <text evidence="1">The sequence shown here is derived from an EMBL/GenBank/DDBJ whole genome shotgun (WGS) entry which is preliminary data.</text>
</comment>